<dbReference type="EMBL" id="JXYS01000026">
    <property type="protein sequence ID" value="KJF18034.1"/>
    <property type="molecule type" value="Genomic_DNA"/>
</dbReference>
<evidence type="ECO:0000313" key="2">
    <source>
        <dbReference type="Proteomes" id="UP000032360"/>
    </source>
</evidence>
<protein>
    <submittedName>
        <fullName evidence="1">Uncharacterized protein</fullName>
    </submittedName>
</protein>
<name>A0A0D8HJJ5_9ACTN</name>
<organism evidence="1 2">
    <name type="scientific">Acidithrix ferrooxidans</name>
    <dbReference type="NCBI Taxonomy" id="1280514"/>
    <lineage>
        <taxon>Bacteria</taxon>
        <taxon>Bacillati</taxon>
        <taxon>Actinomycetota</taxon>
        <taxon>Acidimicrobiia</taxon>
        <taxon>Acidimicrobiales</taxon>
        <taxon>Acidimicrobiaceae</taxon>
        <taxon>Acidithrix</taxon>
    </lineage>
</organism>
<dbReference type="STRING" id="1280514.AXFE_11320"/>
<evidence type="ECO:0000313" key="1">
    <source>
        <dbReference type="EMBL" id="KJF18034.1"/>
    </source>
</evidence>
<gene>
    <name evidence="1" type="ORF">AXFE_11320</name>
</gene>
<accession>A0A0D8HJJ5</accession>
<dbReference type="RefSeq" id="WP_052604902.1">
    <property type="nucleotide sequence ID" value="NZ_JXYS01000026.1"/>
</dbReference>
<keyword evidence="2" id="KW-1185">Reference proteome</keyword>
<reference evidence="1 2" key="1">
    <citation type="submission" date="2015-01" db="EMBL/GenBank/DDBJ databases">
        <title>Draft genome of the acidophilic iron oxidizer Acidithrix ferrooxidans strain Py-F3.</title>
        <authorList>
            <person name="Poehlein A."/>
            <person name="Eisen S."/>
            <person name="Schloemann M."/>
            <person name="Johnson B.D."/>
            <person name="Daniel R."/>
            <person name="Muehling M."/>
        </authorList>
    </citation>
    <scope>NUCLEOTIDE SEQUENCE [LARGE SCALE GENOMIC DNA]</scope>
    <source>
        <strain evidence="1 2">Py-F3</strain>
    </source>
</reference>
<dbReference type="Proteomes" id="UP000032360">
    <property type="component" value="Unassembled WGS sequence"/>
</dbReference>
<dbReference type="AlphaFoldDB" id="A0A0D8HJJ5"/>
<comment type="caution">
    <text evidence="1">The sequence shown here is derived from an EMBL/GenBank/DDBJ whole genome shotgun (WGS) entry which is preliminary data.</text>
</comment>
<proteinExistence type="predicted"/>
<sequence>MQGNNVSALALASIARSVANKLGYSSITGDVSQFINSSKIAGVASGDSLVIVVGGRIKFDATALVVASHRSFVRRLEIVFLDLGAQRFDRQTITLAAGSLRAQMSGFDLDVQFYQGRSIESIHPIDCLTLLEARDFTDLELSFVPEDFRRDVSIRFGERYLEFEGIPYARIDAITNEIYPGVSFAEAQLIEEVNNYDWNLNRILSSCRDVIARDRRSGGFREVATALSSRWLASRMCSEPSDFAMVSFRRIDFHLAGHEGVDPFGDLEAIKSGFFGQGRDPVDFLVGVNAQGDAELFAISASMDISVLAKLLQAAASIRSLYGDLSLNLVVTVELVKVGVFFDLLKLSKVKVTLWQILASWREKLEVEVVDFGIQ</sequence>